<dbReference type="Gene3D" id="3.30.2310.20">
    <property type="entry name" value="RelE-like"/>
    <property type="match status" value="1"/>
</dbReference>
<organism evidence="2 3">
    <name type="scientific">Candidatus Nomurabacteria bacterium RIFCSPLOWO2_02_FULL_40_10</name>
    <dbReference type="NCBI Taxonomy" id="1801786"/>
    <lineage>
        <taxon>Bacteria</taxon>
        <taxon>Candidatus Nomuraibacteriota</taxon>
    </lineage>
</organism>
<comment type="caution">
    <text evidence="2">The sequence shown here is derived from an EMBL/GenBank/DDBJ whole genome shotgun (WGS) entry which is preliminary data.</text>
</comment>
<dbReference type="AlphaFoldDB" id="A0A1F6XXD8"/>
<sequence>MKIFYTKKFEREYKKLSKEIKLKVEARESIFRRNPYAPTLKTHKLSGELKDFWSFSVDFKYRIVFEFIEDGNIFFHSVGDHDIYR</sequence>
<keyword evidence="1" id="KW-1277">Toxin-antitoxin system</keyword>
<evidence type="ECO:0000313" key="2">
    <source>
        <dbReference type="EMBL" id="OGI98753.1"/>
    </source>
</evidence>
<proteinExistence type="predicted"/>
<dbReference type="EMBL" id="MFVK01000030">
    <property type="protein sequence ID" value="OGI98753.1"/>
    <property type="molecule type" value="Genomic_DNA"/>
</dbReference>
<evidence type="ECO:0000256" key="1">
    <source>
        <dbReference type="ARBA" id="ARBA00022649"/>
    </source>
</evidence>
<gene>
    <name evidence="2" type="ORF">A3H53_04490</name>
</gene>
<dbReference type="InterPro" id="IPR007712">
    <property type="entry name" value="RelE/ParE_toxin"/>
</dbReference>
<protein>
    <submittedName>
        <fullName evidence="2">Uncharacterized protein</fullName>
    </submittedName>
</protein>
<dbReference type="NCBIfam" id="TIGR02385">
    <property type="entry name" value="RelE_StbE"/>
    <property type="match status" value="1"/>
</dbReference>
<accession>A0A1F6XXD8</accession>
<dbReference type="SUPFAM" id="SSF143011">
    <property type="entry name" value="RelE-like"/>
    <property type="match status" value="1"/>
</dbReference>
<name>A0A1F6XXD8_9BACT</name>
<reference evidence="2 3" key="1">
    <citation type="journal article" date="2016" name="Nat. Commun.">
        <title>Thousands of microbial genomes shed light on interconnected biogeochemical processes in an aquifer system.</title>
        <authorList>
            <person name="Anantharaman K."/>
            <person name="Brown C.T."/>
            <person name="Hug L.A."/>
            <person name="Sharon I."/>
            <person name="Castelle C.J."/>
            <person name="Probst A.J."/>
            <person name="Thomas B.C."/>
            <person name="Singh A."/>
            <person name="Wilkins M.J."/>
            <person name="Karaoz U."/>
            <person name="Brodie E.L."/>
            <person name="Williams K.H."/>
            <person name="Hubbard S.S."/>
            <person name="Banfield J.F."/>
        </authorList>
    </citation>
    <scope>NUCLEOTIDE SEQUENCE [LARGE SCALE GENOMIC DNA]</scope>
</reference>
<dbReference type="Proteomes" id="UP000176479">
    <property type="component" value="Unassembled WGS sequence"/>
</dbReference>
<evidence type="ECO:0000313" key="3">
    <source>
        <dbReference type="Proteomes" id="UP000176479"/>
    </source>
</evidence>
<dbReference type="InterPro" id="IPR035093">
    <property type="entry name" value="RelE/ParE_toxin_dom_sf"/>
</dbReference>